<dbReference type="KEGG" id="vg:65129561"/>
<dbReference type="GeneID" id="65129561"/>
<protein>
    <submittedName>
        <fullName evidence="1">Uncharacterized protein</fullName>
    </submittedName>
</protein>
<organism evidence="1 2">
    <name type="scientific">uncultured phage cr110_1</name>
    <dbReference type="NCBI Taxonomy" id="2772070"/>
    <lineage>
        <taxon>Viruses</taxon>
        <taxon>Duplodnaviria</taxon>
        <taxon>Heunggongvirae</taxon>
        <taxon>Uroviricota</taxon>
        <taxon>Caudoviricetes</taxon>
        <taxon>Crassvirales</taxon>
        <taxon>Intestiviridae</taxon>
        <taxon>Crudevirinae</taxon>
        <taxon>Delmidovirus</taxon>
        <taxon>Delmidovirus intestinihominis</taxon>
    </lineage>
</organism>
<dbReference type="RefSeq" id="YP_010111226.1">
    <property type="nucleotide sequence ID" value="NC_055879.1"/>
</dbReference>
<name>A0A7M1RXH8_9CAUD</name>
<sequence>MKIIIIILQAILNLVRKRRDLIANRSKIPPEYRDDVVVWYSPKKQRLTNYDVIESYADDFTKWRIENTGVTSTQKKIVIAAGTELKYNVTYKGFGNSIAEFDIKYTGNAVIRYQYNKGDGTTGIITINRSGIYHLPASIKAQKNFGFYCNPQTVTEEATIEQLPTSILKDFSGNKHDAYLYGFKGKLNSGVGIYKVDFSKSQNANAFDNFERFNNKFITKGNYNGNWNTFGEYDINGIVKNKVTIKITGLNDIKDKLALEYGYFTTDSKYIKTIILIDKDGVYTYDLNDIVIPEGSNIAHTIYNRMYFGESIINDINLIVEEIPDYPNSLCYAGKQYCKAYGLPIFDDYTIIARRTWFDKDGVFANKGIGNDITNTAFVFENKANNKTVIRTASFGGWNNVNIPNEGISYQTKNKYNNADITYSIGIDKSEEFAIGAYNSDNDGNFEGCHDDIIIFKRSLAINEINDITEAIFNETIIEEQTNNTLKP</sequence>
<reference evidence="1 2" key="1">
    <citation type="submission" date="2020-07" db="EMBL/GenBank/DDBJ databases">
        <title>Taxonomic proposal: Crassvirales, a new order of highly abundant and diverse bacterial viruses.</title>
        <authorList>
            <person name="Shkoporov A.N."/>
            <person name="Stockdale S.R."/>
            <person name="Guerin E."/>
            <person name="Ross R.P."/>
            <person name="Hill C."/>
        </authorList>
    </citation>
    <scope>NUCLEOTIDE SEQUENCE [LARGE SCALE GENOMIC DNA]</scope>
</reference>
<accession>A0A7M1RXH8</accession>
<dbReference type="EMBL" id="MT774386">
    <property type="protein sequence ID" value="QOR59068.1"/>
    <property type="molecule type" value="Genomic_DNA"/>
</dbReference>
<proteinExistence type="predicted"/>
<dbReference type="Proteomes" id="UP000593772">
    <property type="component" value="Segment"/>
</dbReference>
<evidence type="ECO:0000313" key="2">
    <source>
        <dbReference type="Proteomes" id="UP000593772"/>
    </source>
</evidence>
<evidence type="ECO:0000313" key="1">
    <source>
        <dbReference type="EMBL" id="QOR59068.1"/>
    </source>
</evidence>
<keyword evidence="2" id="KW-1185">Reference proteome</keyword>